<keyword evidence="1" id="KW-0732">Signal</keyword>
<accession>A0ABR6RAH6</accession>
<feature type="chain" id="PRO_5046696841" description="LysM domain-containing protein" evidence="1">
    <location>
        <begin position="33"/>
        <end position="408"/>
    </location>
</feature>
<dbReference type="InterPro" id="IPR018392">
    <property type="entry name" value="LysM"/>
</dbReference>
<evidence type="ECO:0000313" key="4">
    <source>
        <dbReference type="Proteomes" id="UP000562492"/>
    </source>
</evidence>
<sequence length="408" mass="44959">MPASTPTQPLFRHLRTTAVATAIASAFITSFAATPASQLPVSAQQRSTAQKVASQGIPENDLAANAPETYVVKRGDTLWDISRMYLKQPWRWPELWGMNLKTIANPHLIYPGQTLYLERKDGFARLVTSRSGEDEVIRISPRVRSESLSGNALPAVNQRLIEAFLVEPEVLAEGESEKAPRLVGATQERALLSPGDRVYGRSADNSLEMGQERQFYRVFRSAVPMKDPETGAILGYEAQYLGKVQLVAGERQETTLDVKGRQHTDPVPASLDVTSVKEEIRIGDKLLPMPRLQVTSYVPHAPDEHLQGSVLSIYGSNSVAYAARNNVIAINRGQADGVELGHVFRLMTRGARIKDKTDNDQTVIKLPNEVNGLAMVFRTFDKVSYALILEAKEGVKVGDALISPDYRP</sequence>
<proteinExistence type="predicted"/>
<evidence type="ECO:0000313" key="3">
    <source>
        <dbReference type="EMBL" id="MBB6576166.1"/>
    </source>
</evidence>
<dbReference type="InterPro" id="IPR052196">
    <property type="entry name" value="Bact_Kbp"/>
</dbReference>
<dbReference type="SUPFAM" id="SSF54106">
    <property type="entry name" value="LysM domain"/>
    <property type="match status" value="1"/>
</dbReference>
<dbReference type="PROSITE" id="PS51782">
    <property type="entry name" value="LYSM"/>
    <property type="match status" value="1"/>
</dbReference>
<dbReference type="PANTHER" id="PTHR34700:SF4">
    <property type="entry name" value="PHAGE-LIKE ELEMENT PBSX PROTEIN XKDP"/>
    <property type="match status" value="1"/>
</dbReference>
<dbReference type="EMBL" id="JACHKZ010000001">
    <property type="protein sequence ID" value="MBB6576166.1"/>
    <property type="molecule type" value="Genomic_DNA"/>
</dbReference>
<dbReference type="InterPro" id="IPR036779">
    <property type="entry name" value="LysM_dom_sf"/>
</dbReference>
<dbReference type="SMART" id="SM00257">
    <property type="entry name" value="LysM"/>
    <property type="match status" value="1"/>
</dbReference>
<evidence type="ECO:0000259" key="2">
    <source>
        <dbReference type="PROSITE" id="PS51782"/>
    </source>
</evidence>
<organism evidence="3 4">
    <name type="scientific">Comamonas odontotermitis</name>
    <dbReference type="NCBI Taxonomy" id="379895"/>
    <lineage>
        <taxon>Bacteria</taxon>
        <taxon>Pseudomonadati</taxon>
        <taxon>Pseudomonadota</taxon>
        <taxon>Betaproteobacteria</taxon>
        <taxon>Burkholderiales</taxon>
        <taxon>Comamonadaceae</taxon>
        <taxon>Comamonas</taxon>
    </lineage>
</organism>
<dbReference type="PANTHER" id="PTHR34700">
    <property type="entry name" value="POTASSIUM BINDING PROTEIN KBP"/>
    <property type="match status" value="1"/>
</dbReference>
<feature type="domain" description="LysM" evidence="2">
    <location>
        <begin position="68"/>
        <end position="117"/>
    </location>
</feature>
<reference evidence="3 4" key="1">
    <citation type="submission" date="2020-08" db="EMBL/GenBank/DDBJ databases">
        <title>Functional genomics of gut bacteria from endangered species of beetles.</title>
        <authorList>
            <person name="Carlos-Shanley C."/>
        </authorList>
    </citation>
    <scope>NUCLEOTIDE SEQUENCE [LARGE SCALE GENOMIC DNA]</scope>
    <source>
        <strain evidence="3 4">S00124</strain>
    </source>
</reference>
<evidence type="ECO:0000256" key="1">
    <source>
        <dbReference type="SAM" id="SignalP"/>
    </source>
</evidence>
<dbReference type="Proteomes" id="UP000562492">
    <property type="component" value="Unassembled WGS sequence"/>
</dbReference>
<gene>
    <name evidence="3" type="ORF">HNP33_000214</name>
</gene>
<name>A0ABR6RAH6_9BURK</name>
<dbReference type="CDD" id="cd00118">
    <property type="entry name" value="LysM"/>
    <property type="match status" value="1"/>
</dbReference>
<feature type="signal peptide" evidence="1">
    <location>
        <begin position="1"/>
        <end position="32"/>
    </location>
</feature>
<dbReference type="RefSeq" id="WP_184704360.1">
    <property type="nucleotide sequence ID" value="NZ_JACHKZ010000001.1"/>
</dbReference>
<protein>
    <recommendedName>
        <fullName evidence="2">LysM domain-containing protein</fullName>
    </recommendedName>
</protein>
<keyword evidence="4" id="KW-1185">Reference proteome</keyword>
<dbReference type="Gene3D" id="3.10.350.10">
    <property type="entry name" value="LysM domain"/>
    <property type="match status" value="1"/>
</dbReference>
<dbReference type="Pfam" id="PF01476">
    <property type="entry name" value="LysM"/>
    <property type="match status" value="1"/>
</dbReference>
<comment type="caution">
    <text evidence="3">The sequence shown here is derived from an EMBL/GenBank/DDBJ whole genome shotgun (WGS) entry which is preliminary data.</text>
</comment>